<organism evidence="1 2">
    <name type="scientific">Chryseobacterium nematophagum</name>
    <dbReference type="NCBI Taxonomy" id="2305228"/>
    <lineage>
        <taxon>Bacteria</taxon>
        <taxon>Pseudomonadati</taxon>
        <taxon>Bacteroidota</taxon>
        <taxon>Flavobacteriia</taxon>
        <taxon>Flavobacteriales</taxon>
        <taxon>Weeksellaceae</taxon>
        <taxon>Chryseobacterium group</taxon>
        <taxon>Chryseobacterium</taxon>
    </lineage>
</organism>
<dbReference type="AlphaFoldDB" id="A0A3M7TML9"/>
<evidence type="ECO:0000313" key="1">
    <source>
        <dbReference type="EMBL" id="RNA63510.1"/>
    </source>
</evidence>
<gene>
    <name evidence="1" type="ORF">D1631_17085</name>
</gene>
<dbReference type="Proteomes" id="UP000278775">
    <property type="component" value="Unassembled WGS sequence"/>
</dbReference>
<name>A0A3M7TML9_9FLAO</name>
<dbReference type="RefSeq" id="WP_122637459.1">
    <property type="nucleotide sequence ID" value="NZ_QWIU01000002.1"/>
</dbReference>
<dbReference type="EMBL" id="QWIU01000002">
    <property type="protein sequence ID" value="RNA63510.1"/>
    <property type="molecule type" value="Genomic_DNA"/>
</dbReference>
<protein>
    <submittedName>
        <fullName evidence="1">Uncharacterized protein</fullName>
    </submittedName>
</protein>
<comment type="caution">
    <text evidence="1">The sequence shown here is derived from an EMBL/GenBank/DDBJ whole genome shotgun (WGS) entry which is preliminary data.</text>
</comment>
<sequence length="357" mass="40230">MGQLTPSSGLCIPTTGELVEYFGKNTPEGRENDGLGFLQFLKSQANIQGTKRLSDSIKGVAGKRRGVKLMYTSPICYSICASPFNCLEIRTPYSVPLNVVDYEIETRYTPCDGTGEPMELTLDSAQYQQYCDLDDASFFGDLIMGYDMRFMKELNKVLVEMLLTNITNTQVSYPIVSSNQMTGQRVVNNELPLWLKELVATAKMDYSEYVIFGGQLVNLIATKFGLKTSTTQGEVYTINDLPPLYYDRNFDTVFGKNSLVLLPKKAFQFVDWTQYEGSKAFKGEKEIFFTKNVPLGNSSFQIIDWIWKWDPECSKYKYMPSLYAELVKTIGGNCQDADQDGIFIIKDCSTTVIPVCP</sequence>
<accession>A0A3M7TML9</accession>
<reference evidence="1 2" key="1">
    <citation type="submission" date="2018-08" db="EMBL/GenBank/DDBJ databases">
        <title>Chryseobacterium nematophagum: a novel matrix digesting pathogen of nematodes.</title>
        <authorList>
            <person name="Page A."/>
            <person name="Roberts M."/>
            <person name="Felix M.-A."/>
            <person name="Weir W."/>
        </authorList>
    </citation>
    <scope>NUCLEOTIDE SEQUENCE [LARGE SCALE GENOMIC DNA]</scope>
    <source>
        <strain evidence="1 2">JUb129</strain>
    </source>
</reference>
<proteinExistence type="predicted"/>
<evidence type="ECO:0000313" key="2">
    <source>
        <dbReference type="Proteomes" id="UP000278775"/>
    </source>
</evidence>